<organism evidence="2 3">
    <name type="scientific">Candidatus Fonsibacter lacus</name>
    <dbReference type="NCBI Taxonomy" id="2576439"/>
    <lineage>
        <taxon>Bacteria</taxon>
        <taxon>Pseudomonadati</taxon>
        <taxon>Pseudomonadota</taxon>
        <taxon>Alphaproteobacteria</taxon>
        <taxon>Candidatus Pelagibacterales</taxon>
        <taxon>Candidatus Pelagibacterales incertae sedis</taxon>
        <taxon>Candidatus Fonsibacter</taxon>
    </lineage>
</organism>
<proteinExistence type="predicted"/>
<dbReference type="InterPro" id="IPR003696">
    <property type="entry name" value="Carbtransf_dom"/>
</dbReference>
<feature type="non-terminal residue" evidence="2">
    <location>
        <position position="154"/>
    </location>
</feature>
<dbReference type="PANTHER" id="PTHR34847:SF1">
    <property type="entry name" value="NODULATION PROTEIN U"/>
    <property type="match status" value="1"/>
</dbReference>
<sequence>MTSVLGISAFYHDSAAAIIVDGKIIAAAQEERFTRKKHDASYPKNAINYALKESGLKLNEVDHVVFYEKPFLKFERLLETYIGFSPSGFKSFSMSMPLWLSEKLFQKKMLFDALKEQDNNFNDIKKINFSEHHLSHAASAFFSSPYEEAIILTL</sequence>
<dbReference type="AlphaFoldDB" id="A0A845S934"/>
<dbReference type="EMBL" id="RGGN01000096">
    <property type="protein sequence ID" value="NCU63032.1"/>
    <property type="molecule type" value="Genomic_DNA"/>
</dbReference>
<accession>A0A845S934</accession>
<dbReference type="PANTHER" id="PTHR34847">
    <property type="entry name" value="NODULATION PROTEIN U"/>
    <property type="match status" value="1"/>
</dbReference>
<gene>
    <name evidence="2" type="ORF">EBV78_02945</name>
</gene>
<dbReference type="InterPro" id="IPR043129">
    <property type="entry name" value="ATPase_NBD"/>
</dbReference>
<protein>
    <recommendedName>
        <fullName evidence="1">Carbamoyltransferase domain-containing protein</fullName>
    </recommendedName>
</protein>
<feature type="domain" description="Carbamoyltransferase" evidence="1">
    <location>
        <begin position="4"/>
        <end position="154"/>
    </location>
</feature>
<dbReference type="SUPFAM" id="SSF53067">
    <property type="entry name" value="Actin-like ATPase domain"/>
    <property type="match status" value="1"/>
</dbReference>
<reference evidence="2 3" key="1">
    <citation type="submission" date="2018-10" db="EMBL/GenBank/DDBJ databases">
        <title>Iterative Subtractive Binning of Freshwater Chronoseries Metagenomes Recovers Nearly Complete Genomes from over Four Hundred Novel Species.</title>
        <authorList>
            <person name="Rodriguez-R L.M."/>
            <person name="Tsementzi D."/>
            <person name="Luo C."/>
            <person name="Konstantinidis K.T."/>
        </authorList>
    </citation>
    <scope>NUCLEOTIDE SEQUENCE [LARGE SCALE GENOMIC DNA]</scope>
    <source>
        <strain evidence="2">WB7_2B_003</strain>
    </source>
</reference>
<name>A0A845S934_9PROT</name>
<dbReference type="GO" id="GO:0003824">
    <property type="term" value="F:catalytic activity"/>
    <property type="evidence" value="ECO:0007669"/>
    <property type="project" value="InterPro"/>
</dbReference>
<evidence type="ECO:0000259" key="1">
    <source>
        <dbReference type="Pfam" id="PF02543"/>
    </source>
</evidence>
<dbReference type="Proteomes" id="UP000572953">
    <property type="component" value="Unassembled WGS sequence"/>
</dbReference>
<evidence type="ECO:0000313" key="2">
    <source>
        <dbReference type="EMBL" id="NCU63032.1"/>
    </source>
</evidence>
<comment type="caution">
    <text evidence="2">The sequence shown here is derived from an EMBL/GenBank/DDBJ whole genome shotgun (WGS) entry which is preliminary data.</text>
</comment>
<dbReference type="InterPro" id="IPR051338">
    <property type="entry name" value="NodU/CmcH_Carbamoyltrnsfr"/>
</dbReference>
<dbReference type="Gene3D" id="3.30.420.40">
    <property type="match status" value="1"/>
</dbReference>
<evidence type="ECO:0000313" key="3">
    <source>
        <dbReference type="Proteomes" id="UP000572953"/>
    </source>
</evidence>
<dbReference type="Pfam" id="PF02543">
    <property type="entry name" value="Carbam_trans_N"/>
    <property type="match status" value="1"/>
</dbReference>